<evidence type="ECO:0000313" key="2">
    <source>
        <dbReference type="EMBL" id="QCG70097.1"/>
    </source>
</evidence>
<keyword evidence="1" id="KW-1133">Transmembrane helix</keyword>
<proteinExistence type="predicted"/>
<geneLocation type="mitochondrion" evidence="2"/>
<name>A0A4D6ST15_LACBI</name>
<dbReference type="EMBL" id="MK697670">
    <property type="protein sequence ID" value="QCG70097.1"/>
    <property type="molecule type" value="Genomic_DNA"/>
</dbReference>
<accession>A0A4D6ST15</accession>
<feature type="transmembrane region" description="Helical" evidence="1">
    <location>
        <begin position="40"/>
        <end position="58"/>
    </location>
</feature>
<gene>
    <name evidence="2" type="primary">orf255</name>
</gene>
<keyword evidence="2" id="KW-0496">Mitochondrion</keyword>
<sequence>MLTKIKTVITSFAKGLKKGWVTSTLPEYITKFHNKPIVRLFRFLGGLSVIITLGKVNFSFDLPIYIFYISFFITILFFVYMLVINIIRLIHIVKILRSDELDVRNSPIDRIASLTARILLCGKGICVGGAVGGSVVGAGLALDSSLVNTGNEPIFSPQIVGLLKQILPEGVIKPTSPQSSITSIEIGSIISKLDSNQLDQVGLKDVKNAIVKAKSLSLSEKDELEKLINQEEKNLEIKGAYLKTRIKEEIDKINK</sequence>
<dbReference type="GeneID" id="40499576"/>
<keyword evidence="1" id="KW-0472">Membrane</keyword>
<feature type="transmembrane region" description="Helical" evidence="1">
    <location>
        <begin position="64"/>
        <end position="87"/>
    </location>
</feature>
<reference evidence="2" key="1">
    <citation type="journal article" date="2020" name="Int. J. Biol. Macromol.">
        <title>The complete mitochondrial genomes of two model ectomycorrhizal fungi (Laccaria): features, intron dynamics and phylogenetic implications.</title>
        <authorList>
            <person name="Li Q."/>
            <person name="Yang L."/>
            <person name="Xiang D."/>
            <person name="Wan Y."/>
            <person name="Wu Q."/>
            <person name="Huang W."/>
            <person name="Zhao G."/>
        </authorList>
    </citation>
    <scope>NUCLEOTIDE SEQUENCE</scope>
</reference>
<dbReference type="AlphaFoldDB" id="A0A4D6ST15"/>
<dbReference type="RefSeq" id="YP_009653039.1">
    <property type="nucleotide sequence ID" value="NC_042773.1"/>
</dbReference>
<keyword evidence="1" id="KW-0812">Transmembrane</keyword>
<evidence type="ECO:0000256" key="1">
    <source>
        <dbReference type="SAM" id="Phobius"/>
    </source>
</evidence>
<protein>
    <submittedName>
        <fullName evidence="2">Uncharacterized protein</fullName>
    </submittedName>
</protein>
<organism evidence="2">
    <name type="scientific">Laccaria bicolor</name>
    <name type="common">Bicoloured deceiver</name>
    <name type="synonym">Laccaria laccata var. bicolor</name>
    <dbReference type="NCBI Taxonomy" id="29883"/>
    <lineage>
        <taxon>Eukaryota</taxon>
        <taxon>Fungi</taxon>
        <taxon>Dikarya</taxon>
        <taxon>Basidiomycota</taxon>
        <taxon>Agaricomycotina</taxon>
        <taxon>Agaricomycetes</taxon>
        <taxon>Agaricomycetidae</taxon>
        <taxon>Agaricales</taxon>
        <taxon>Agaricineae</taxon>
        <taxon>Hydnangiaceae</taxon>
        <taxon>Laccaria</taxon>
    </lineage>
</organism>